<dbReference type="Pfam" id="PF09320">
    <property type="entry name" value="DUF1977"/>
    <property type="match status" value="1"/>
</dbReference>
<evidence type="ECO:0000256" key="6">
    <source>
        <dbReference type="SAM" id="MobiDB-lite"/>
    </source>
</evidence>
<keyword evidence="5" id="KW-0143">Chaperone</keyword>
<evidence type="ECO:0000256" key="5">
    <source>
        <dbReference type="ARBA" id="ARBA00023186"/>
    </source>
</evidence>
<name>A0ABV0MXM0_9TELE</name>
<dbReference type="PANTHER" id="PTHR43908:SF8">
    <property type="entry name" value="DNAJ HOMOLOG SUBFAMILY B MEMBER 12"/>
    <property type="match status" value="1"/>
</dbReference>
<evidence type="ECO:0000256" key="4">
    <source>
        <dbReference type="ARBA" id="ARBA00023136"/>
    </source>
</evidence>
<keyword evidence="2" id="KW-0812">Transmembrane</keyword>
<dbReference type="EMBL" id="JAHRIO010020011">
    <property type="protein sequence ID" value="MEQ2163879.1"/>
    <property type="molecule type" value="Genomic_DNA"/>
</dbReference>
<evidence type="ECO:0000313" key="8">
    <source>
        <dbReference type="EMBL" id="MEQ2163879.1"/>
    </source>
</evidence>
<sequence length="88" mass="10123">MFTPMGECVTRGGREESVQEMSAGYTQKRLTEKLKVPYYVGEQFSKEFTGVNLKNLERSVEDDYISNLRNNCWKEKQQSTASFSTRPG</sequence>
<dbReference type="Proteomes" id="UP001476798">
    <property type="component" value="Unassembled WGS sequence"/>
</dbReference>
<evidence type="ECO:0000256" key="1">
    <source>
        <dbReference type="ARBA" id="ARBA00004167"/>
    </source>
</evidence>
<dbReference type="InterPro" id="IPR051100">
    <property type="entry name" value="DnaJ_subfamily_B/C"/>
</dbReference>
<feature type="domain" description="DUF1977" evidence="7">
    <location>
        <begin position="20"/>
        <end position="80"/>
    </location>
</feature>
<dbReference type="InterPro" id="IPR015399">
    <property type="entry name" value="DUF1977_DnaJ-like"/>
</dbReference>
<reference evidence="8 9" key="1">
    <citation type="submission" date="2021-06" db="EMBL/GenBank/DDBJ databases">
        <authorList>
            <person name="Palmer J.M."/>
        </authorList>
    </citation>
    <scope>NUCLEOTIDE SEQUENCE [LARGE SCALE GENOMIC DNA]</scope>
    <source>
        <strain evidence="8 9">GA_2019</strain>
        <tissue evidence="8">Muscle</tissue>
    </source>
</reference>
<keyword evidence="3" id="KW-1133">Transmembrane helix</keyword>
<feature type="region of interest" description="Disordered" evidence="6">
    <location>
        <begin position="1"/>
        <end position="21"/>
    </location>
</feature>
<proteinExistence type="predicted"/>
<keyword evidence="4" id="KW-0472">Membrane</keyword>
<gene>
    <name evidence="8" type="primary">DNAJB12</name>
    <name evidence="8" type="ORF">GOODEAATRI_000680</name>
</gene>
<evidence type="ECO:0000313" key="9">
    <source>
        <dbReference type="Proteomes" id="UP001476798"/>
    </source>
</evidence>
<accession>A0ABV0MXM0</accession>
<dbReference type="PANTHER" id="PTHR43908">
    <property type="entry name" value="AT29763P-RELATED"/>
    <property type="match status" value="1"/>
</dbReference>
<evidence type="ECO:0000256" key="2">
    <source>
        <dbReference type="ARBA" id="ARBA00022692"/>
    </source>
</evidence>
<organism evidence="8 9">
    <name type="scientific">Goodea atripinnis</name>
    <dbReference type="NCBI Taxonomy" id="208336"/>
    <lineage>
        <taxon>Eukaryota</taxon>
        <taxon>Metazoa</taxon>
        <taxon>Chordata</taxon>
        <taxon>Craniata</taxon>
        <taxon>Vertebrata</taxon>
        <taxon>Euteleostomi</taxon>
        <taxon>Actinopterygii</taxon>
        <taxon>Neopterygii</taxon>
        <taxon>Teleostei</taxon>
        <taxon>Neoteleostei</taxon>
        <taxon>Acanthomorphata</taxon>
        <taxon>Ovalentaria</taxon>
        <taxon>Atherinomorphae</taxon>
        <taxon>Cyprinodontiformes</taxon>
        <taxon>Goodeidae</taxon>
        <taxon>Goodea</taxon>
    </lineage>
</organism>
<keyword evidence="9" id="KW-1185">Reference proteome</keyword>
<comment type="subcellular location">
    <subcellularLocation>
        <location evidence="1">Membrane</location>
        <topology evidence="1">Single-pass membrane protein</topology>
    </subcellularLocation>
</comment>
<evidence type="ECO:0000256" key="3">
    <source>
        <dbReference type="ARBA" id="ARBA00022989"/>
    </source>
</evidence>
<protein>
    <submittedName>
        <fullName evidence="8">DnaJ (Hsp40), subfamily B, member 12</fullName>
    </submittedName>
</protein>
<evidence type="ECO:0000259" key="7">
    <source>
        <dbReference type="Pfam" id="PF09320"/>
    </source>
</evidence>
<comment type="caution">
    <text evidence="8">The sequence shown here is derived from an EMBL/GenBank/DDBJ whole genome shotgun (WGS) entry which is preliminary data.</text>
</comment>